<dbReference type="Gene3D" id="3.20.20.80">
    <property type="entry name" value="Glycosidases"/>
    <property type="match status" value="1"/>
</dbReference>
<organism evidence="3 4">
    <name type="scientific">Paenibacillus germinis</name>
    <dbReference type="NCBI Taxonomy" id="2654979"/>
    <lineage>
        <taxon>Bacteria</taxon>
        <taxon>Bacillati</taxon>
        <taxon>Bacillota</taxon>
        <taxon>Bacilli</taxon>
        <taxon>Bacillales</taxon>
        <taxon>Paenibacillaceae</taxon>
        <taxon>Paenibacillus</taxon>
    </lineage>
</organism>
<dbReference type="PANTHER" id="PTHR43405:SF1">
    <property type="entry name" value="GLYCOSYL HYDROLASE DIGH"/>
    <property type="match status" value="1"/>
</dbReference>
<dbReference type="EMBL" id="WHOC01000082">
    <property type="protein sequence ID" value="NOU87402.1"/>
    <property type="molecule type" value="Genomic_DNA"/>
</dbReference>
<sequence length="537" mass="60980">MAEQEINLCLEQAEKLIANAQRTIKENWDACVNAPFDLAREHVGRAVHLLAEARVLQLTDSDACMSLVKQASAEAIDGYILALPSRVAEARGVWYRPTEQSREEVCRTLDRVQAAGFNELYLETWFWGYTIYPSRVAAARRVEEQHPAFRGWDPLEAFVKEAGERGIAVHAWLDGFMVGVDPSGGPVLRTHPEWSALSRRQTGSEKPLPQQVTGYFWLDITNPEVRRYLLDIMKEMIMTYGVAGINLDFMRFPHSADWKESYCFSEYAREAFRREHGVDPLRIDAELQKELWKTWTDWLEQIEDDFVADLYKEIKSINPQVIVSAAPEPGAESEKIGNWSQHVDVVIPQAYYSSSIAVRESVQLHKNELQPGNLVYSGIYPMYIRLGAHDTVDQVLAARDLDMGTVIFAFGQASDETIRSLQMGPWRTKAISTGMFPLRAIQGILEAAVVDVEQVYIPRGVVSEEAAIEIVNRVEFVLGLLRKDGLITLETEVLAFKQWLKEKMEAGIVHPAVELQLTKTLKEIQELLLYSRIKQVR</sequence>
<reference evidence="3 4" key="1">
    <citation type="submission" date="2019-10" db="EMBL/GenBank/DDBJ databases">
        <title>Description of Paenibacillus choica sp. nov.</title>
        <authorList>
            <person name="Carlier A."/>
            <person name="Qi S."/>
        </authorList>
    </citation>
    <scope>NUCLEOTIDE SEQUENCE [LARGE SCALE GENOMIC DNA]</scope>
    <source>
        <strain evidence="3 4">LMG 31460</strain>
    </source>
</reference>
<evidence type="ECO:0000313" key="4">
    <source>
        <dbReference type="Proteomes" id="UP000658690"/>
    </source>
</evidence>
<dbReference type="Pfam" id="PF02638">
    <property type="entry name" value="GHL10"/>
    <property type="match status" value="1"/>
</dbReference>
<evidence type="ECO:0000259" key="2">
    <source>
        <dbReference type="Pfam" id="PF02638"/>
    </source>
</evidence>
<name>A0ABX1Z2J3_9BACL</name>
<evidence type="ECO:0000256" key="1">
    <source>
        <dbReference type="ARBA" id="ARBA00022729"/>
    </source>
</evidence>
<protein>
    <submittedName>
        <fullName evidence="3">Family 10 glycosylhydrolase</fullName>
    </submittedName>
</protein>
<dbReference type="InterPro" id="IPR052177">
    <property type="entry name" value="Divisome_Glycosyl_Hydrolase"/>
</dbReference>
<dbReference type="PANTHER" id="PTHR43405">
    <property type="entry name" value="GLYCOSYL HYDROLASE DIGH"/>
    <property type="match status" value="1"/>
</dbReference>
<dbReference type="InterPro" id="IPR003790">
    <property type="entry name" value="GHL10"/>
</dbReference>
<keyword evidence="1" id="KW-0732">Signal</keyword>
<evidence type="ECO:0000313" key="3">
    <source>
        <dbReference type="EMBL" id="NOU87402.1"/>
    </source>
</evidence>
<accession>A0ABX1Z2J3</accession>
<proteinExistence type="predicted"/>
<dbReference type="InterPro" id="IPR017853">
    <property type="entry name" value="GH"/>
</dbReference>
<dbReference type="RefSeq" id="WP_171690570.1">
    <property type="nucleotide sequence ID" value="NZ_WHOC01000082.1"/>
</dbReference>
<dbReference type="Proteomes" id="UP000658690">
    <property type="component" value="Unassembled WGS sequence"/>
</dbReference>
<comment type="caution">
    <text evidence="3">The sequence shown here is derived from an EMBL/GenBank/DDBJ whole genome shotgun (WGS) entry which is preliminary data.</text>
</comment>
<keyword evidence="4" id="KW-1185">Reference proteome</keyword>
<gene>
    <name evidence="3" type="ORF">GC102_16655</name>
</gene>
<feature type="domain" description="Glycosyl hydrolase-like 10" evidence="2">
    <location>
        <begin position="94"/>
        <end position="362"/>
    </location>
</feature>
<dbReference type="SUPFAM" id="SSF51445">
    <property type="entry name" value="(Trans)glycosidases"/>
    <property type="match status" value="1"/>
</dbReference>